<evidence type="ECO:0000256" key="5">
    <source>
        <dbReference type="ARBA" id="ARBA00022737"/>
    </source>
</evidence>
<dbReference type="SUPFAM" id="SSF69848">
    <property type="entry name" value="LCCL domain"/>
    <property type="match status" value="2"/>
</dbReference>
<keyword evidence="4 8" id="KW-0732">Signal</keyword>
<dbReference type="SMART" id="SM00603">
    <property type="entry name" value="LCCL"/>
    <property type="match status" value="2"/>
</dbReference>
<evidence type="ECO:0000313" key="11">
    <source>
        <dbReference type="Proteomes" id="UP000018936"/>
    </source>
</evidence>
<dbReference type="InterPro" id="IPR004043">
    <property type="entry name" value="LCCL"/>
</dbReference>
<evidence type="ECO:0000256" key="8">
    <source>
        <dbReference type="SAM" id="SignalP"/>
    </source>
</evidence>
<feature type="signal peptide" evidence="8">
    <location>
        <begin position="1"/>
        <end position="25"/>
    </location>
</feature>
<keyword evidence="6" id="KW-1015">Disulfide bond</keyword>
<dbReference type="InterPro" id="IPR051957">
    <property type="entry name" value="CRISP-LCCL_domain"/>
</dbReference>
<accession>V8NV17</accession>
<dbReference type="InterPro" id="IPR001283">
    <property type="entry name" value="CRISP-related"/>
</dbReference>
<keyword evidence="5" id="KW-0677">Repeat</keyword>
<dbReference type="FunFam" id="3.40.33.10:FF:000001">
    <property type="entry name" value="Cysteine-rich secretory protein LCCL domain containing 1"/>
    <property type="match status" value="1"/>
</dbReference>
<evidence type="ECO:0000313" key="10">
    <source>
        <dbReference type="EMBL" id="ETE66074.1"/>
    </source>
</evidence>
<feature type="chain" id="PRO_5004771064" evidence="8">
    <location>
        <begin position="26"/>
        <end position="472"/>
    </location>
</feature>
<dbReference type="Gene3D" id="2.170.130.20">
    <property type="entry name" value="LCCL-like domain"/>
    <property type="match status" value="2"/>
</dbReference>
<dbReference type="PANTHER" id="PTHR31331:SF1">
    <property type="entry name" value="CYSTEINE RICH SECRETORY PROTEIN LCCL DOMAIN CONTAINING 2"/>
    <property type="match status" value="1"/>
</dbReference>
<reference evidence="10 11" key="1">
    <citation type="journal article" date="2013" name="Proc. Natl. Acad. Sci. U.S.A.">
        <title>The king cobra genome reveals dynamic gene evolution and adaptation in the snake venom system.</title>
        <authorList>
            <person name="Vonk F.J."/>
            <person name="Casewell N.R."/>
            <person name="Henkel C.V."/>
            <person name="Heimberg A.M."/>
            <person name="Jansen H.J."/>
            <person name="McCleary R.J."/>
            <person name="Kerkkamp H.M."/>
            <person name="Vos R.A."/>
            <person name="Guerreiro I."/>
            <person name="Calvete J.J."/>
            <person name="Wuster W."/>
            <person name="Woods A.E."/>
            <person name="Logan J.M."/>
            <person name="Harrison R.A."/>
            <person name="Castoe T.A."/>
            <person name="de Koning A.P."/>
            <person name="Pollock D.D."/>
            <person name="Yandell M."/>
            <person name="Calderon D."/>
            <person name="Renjifo C."/>
            <person name="Currier R.B."/>
            <person name="Salgado D."/>
            <person name="Pla D."/>
            <person name="Sanz L."/>
            <person name="Hyder A.S."/>
            <person name="Ribeiro J.M."/>
            <person name="Arntzen J.W."/>
            <person name="van den Thillart G.E."/>
            <person name="Boetzer M."/>
            <person name="Pirovano W."/>
            <person name="Dirks R.P."/>
            <person name="Spaink H.P."/>
            <person name="Duboule D."/>
            <person name="McGlinn E."/>
            <person name="Kini R.M."/>
            <person name="Richardson M.K."/>
        </authorList>
    </citation>
    <scope>NUCLEOTIDE SEQUENCE</scope>
    <source>
        <tissue evidence="10">Blood</tissue>
    </source>
</reference>
<keyword evidence="3" id="KW-0964">Secreted</keyword>
<dbReference type="InterPro" id="IPR014044">
    <property type="entry name" value="CAP_dom"/>
</dbReference>
<organism evidence="10 11">
    <name type="scientific">Ophiophagus hannah</name>
    <name type="common">King cobra</name>
    <name type="synonym">Naja hannah</name>
    <dbReference type="NCBI Taxonomy" id="8665"/>
    <lineage>
        <taxon>Eukaryota</taxon>
        <taxon>Metazoa</taxon>
        <taxon>Chordata</taxon>
        <taxon>Craniata</taxon>
        <taxon>Vertebrata</taxon>
        <taxon>Euteleostomi</taxon>
        <taxon>Lepidosauria</taxon>
        <taxon>Squamata</taxon>
        <taxon>Bifurcata</taxon>
        <taxon>Unidentata</taxon>
        <taxon>Episquamata</taxon>
        <taxon>Toxicofera</taxon>
        <taxon>Serpentes</taxon>
        <taxon>Colubroidea</taxon>
        <taxon>Elapidae</taxon>
        <taxon>Elapinae</taxon>
        <taxon>Ophiophagus</taxon>
    </lineage>
</organism>
<dbReference type="InterPro" id="IPR018244">
    <property type="entry name" value="Allrgn_V5/Tpx1_CS"/>
</dbReference>
<sequence>MAKNPSIPWLIPPTLFLFLTHGIHCFFLPNATHLENILNQYQDGQPHSRAKRSISRSDQDEILMLHNKLRGEVYPSASNMEYMANSTHFPAGQRLFHPLHRSPSFHVQSWYDEVKDYTYPYPHECNPWCPDRCTGPMCTHYTQMVWATTNKIGCAINVCKRIDVWGEVWENAVYLVCNYSPKGNWIGEAPYKNGRSCSECPPSYGGGCRANLCYKEKVVEKPETDRANEVELQKVPVRIQPKSVKPTKEKKPTEVNYMTQVIKCDTKMRDTCRGSTCNRYLCPAGCLNSKAKVFGFPKYESASSICRAAIHSGVLDNRGGLVDITRKGRSDFFVMSVRNGVQTFSKYKPSNGFAVSKVTVQTLDCYTTVEELCPFKKPTTHCPRRLKSSSRKAKRESHNPSMPAMEQMCKNSSICKAAVHAGVIGDSSGGYVDVMPVDKKKVYNGSLRNGIRSESLKTPREGKAFRIFAVRQ</sequence>
<proteinExistence type="inferred from homology"/>
<feature type="compositionally biased region" description="Basic residues" evidence="7">
    <location>
        <begin position="384"/>
        <end position="395"/>
    </location>
</feature>
<dbReference type="PRINTS" id="PR00837">
    <property type="entry name" value="V5TPXLIKE"/>
</dbReference>
<dbReference type="SMART" id="SM00198">
    <property type="entry name" value="SCP"/>
    <property type="match status" value="1"/>
</dbReference>
<dbReference type="InterPro" id="IPR036609">
    <property type="entry name" value="LCCL_sf"/>
</dbReference>
<dbReference type="OrthoDB" id="414826at2759"/>
<dbReference type="GO" id="GO:0005576">
    <property type="term" value="C:extracellular region"/>
    <property type="evidence" value="ECO:0007669"/>
    <property type="project" value="UniProtKB-SubCell"/>
</dbReference>
<dbReference type="Pfam" id="PF03815">
    <property type="entry name" value="LCCL"/>
    <property type="match status" value="2"/>
</dbReference>
<feature type="domain" description="LCCL" evidence="9">
    <location>
        <begin position="258"/>
        <end position="353"/>
    </location>
</feature>
<name>V8NV17_OPHHA</name>
<dbReference type="PROSITE" id="PS01010">
    <property type="entry name" value="CRISP_2"/>
    <property type="match status" value="1"/>
</dbReference>
<protein>
    <submittedName>
        <fullName evidence="10">Cysteine-rich secretory protein LCCL domain-containing 2</fullName>
    </submittedName>
</protein>
<feature type="region of interest" description="Disordered" evidence="7">
    <location>
        <begin position="384"/>
        <end position="404"/>
    </location>
</feature>
<dbReference type="FunFam" id="2.170.130.20:FF:000001">
    <property type="entry name" value="Cysteine-rich secretory protein LCCL domain-containing 1"/>
    <property type="match status" value="1"/>
</dbReference>
<dbReference type="Proteomes" id="UP000018936">
    <property type="component" value="Unassembled WGS sequence"/>
</dbReference>
<feature type="domain" description="LCCL" evidence="9">
    <location>
        <begin position="412"/>
        <end position="453"/>
    </location>
</feature>
<dbReference type="EMBL" id="AZIM01001667">
    <property type="protein sequence ID" value="ETE66074.1"/>
    <property type="molecule type" value="Genomic_DNA"/>
</dbReference>
<gene>
    <name evidence="10" type="primary">CRISPLD2</name>
    <name evidence="10" type="ORF">L345_08154</name>
</gene>
<dbReference type="Pfam" id="PF00188">
    <property type="entry name" value="CAP"/>
    <property type="match status" value="1"/>
</dbReference>
<dbReference type="PROSITE" id="PS50820">
    <property type="entry name" value="LCCL"/>
    <property type="match status" value="2"/>
</dbReference>
<dbReference type="AlphaFoldDB" id="V8NV17"/>
<dbReference type="Gene3D" id="3.40.33.10">
    <property type="entry name" value="CAP"/>
    <property type="match status" value="1"/>
</dbReference>
<keyword evidence="11" id="KW-1185">Reference proteome</keyword>
<evidence type="ECO:0000256" key="1">
    <source>
        <dbReference type="ARBA" id="ARBA00004613"/>
    </source>
</evidence>
<evidence type="ECO:0000256" key="6">
    <source>
        <dbReference type="ARBA" id="ARBA00023157"/>
    </source>
</evidence>
<comment type="subcellular location">
    <subcellularLocation>
        <location evidence="1">Secreted</location>
    </subcellularLocation>
</comment>
<comment type="caution">
    <text evidence="10">The sequence shown here is derived from an EMBL/GenBank/DDBJ whole genome shotgun (WGS) entry which is preliminary data.</text>
</comment>
<evidence type="ECO:0000256" key="3">
    <source>
        <dbReference type="ARBA" id="ARBA00022525"/>
    </source>
</evidence>
<dbReference type="PANTHER" id="PTHR31331">
    <property type="entry name" value="LCCL DOMAIN PROTEIN (AFU_ORTHOLOGUE AFUA_5G08630)"/>
    <property type="match status" value="1"/>
</dbReference>
<evidence type="ECO:0000259" key="9">
    <source>
        <dbReference type="PROSITE" id="PS50820"/>
    </source>
</evidence>
<evidence type="ECO:0000256" key="7">
    <source>
        <dbReference type="SAM" id="MobiDB-lite"/>
    </source>
</evidence>
<comment type="similarity">
    <text evidence="2">Belongs to the CRISP family.</text>
</comment>
<dbReference type="InterPro" id="IPR035940">
    <property type="entry name" value="CAP_sf"/>
</dbReference>
<dbReference type="SUPFAM" id="SSF55797">
    <property type="entry name" value="PR-1-like"/>
    <property type="match status" value="1"/>
</dbReference>
<evidence type="ECO:0000256" key="2">
    <source>
        <dbReference type="ARBA" id="ARBA00009923"/>
    </source>
</evidence>
<evidence type="ECO:0000256" key="4">
    <source>
        <dbReference type="ARBA" id="ARBA00022729"/>
    </source>
</evidence>